<keyword evidence="3" id="KW-0548">Nucleotidyltransferase</keyword>
<dbReference type="PANTHER" id="PTHR34047">
    <property type="entry name" value="NUCLEAR INTRON MATURASE 1, MITOCHONDRIAL-RELATED"/>
    <property type="match status" value="1"/>
</dbReference>
<feature type="domain" description="Reverse transcriptase" evidence="2">
    <location>
        <begin position="88"/>
        <end position="328"/>
    </location>
</feature>
<dbReference type="Pfam" id="PF00078">
    <property type="entry name" value="RVT_1"/>
    <property type="match status" value="1"/>
</dbReference>
<accession>A0ABT7AMW4</accession>
<sequence length="592" mass="68318">MNTDFNPMYEWKDIDWRKVERCVFKLQKRIFKASQQGKVKLVHRLQRLLINSWYGKLMAVRRVSQDNQGNKTAGIDGVKSLTPAQRLTLATNLKLSHKAKPTRRVLIPKPGTNEKRPLGIPTMEERARQALVKQAMEPEWEAKFEPNSYGFRPGRSAHDAIGAIFNAIRYKPKWVLDADIAKCFDKINHKRLLEKLQTYPTSRRQIKAWLKSGVIYGDSWFSTEEGTPQGGVISPLLANIALHGMEEKVKLYAETLKGEKRVNRETLSLIRYADDFVVMHKDEQVINDCSLIISDWLAEMGLELKPSKTKITHTRNGKRDLNFLGFNISQYHVGLHHSGKCKGKTLGFKTLIKPNKEKVKAHIKKLGEVIARHKSAPQEALIKELNPIIRGWSNYFSTVVSKEVFSYCDNILYQQLRRWAKRRHPNKSAQWVTNKYWHSEGNRNWVFGVRYEDSFIKLTCHSDTKIVRHVKVKGMKSTYDGDLTYWSSRMGRHPEMPNEKAALLKQQKGKCNYCGQYFRDGDLMEIDHVIPKALGGSNRRDNKQLLHRHCHDRKTAADLISIRDKNRSIKEPDEVKVSRPVLKTSRTGDCPA</sequence>
<keyword evidence="3" id="KW-0808">Transferase</keyword>
<evidence type="ECO:0000313" key="3">
    <source>
        <dbReference type="EMBL" id="MDJ1168241.1"/>
    </source>
</evidence>
<gene>
    <name evidence="3" type="primary">ltrA</name>
    <name evidence="3" type="ORF">PMG71_02215</name>
</gene>
<dbReference type="Pfam" id="PF01844">
    <property type="entry name" value="HNH"/>
    <property type="match status" value="1"/>
</dbReference>
<protein>
    <submittedName>
        <fullName evidence="3">Group II intron reverse transcriptase/maturase</fullName>
        <ecNumber evidence="3">2.7.7.49</ecNumber>
    </submittedName>
</protein>
<dbReference type="InterPro" id="IPR000477">
    <property type="entry name" value="RT_dom"/>
</dbReference>
<feature type="region of interest" description="Disordered" evidence="1">
    <location>
        <begin position="571"/>
        <end position="592"/>
    </location>
</feature>
<organism evidence="3 4">
    <name type="scientific">Roseofilum acuticapitatum BLCC-M154</name>
    <dbReference type="NCBI Taxonomy" id="3022444"/>
    <lineage>
        <taxon>Bacteria</taxon>
        <taxon>Bacillati</taxon>
        <taxon>Cyanobacteriota</taxon>
        <taxon>Cyanophyceae</taxon>
        <taxon>Desertifilales</taxon>
        <taxon>Desertifilaceae</taxon>
        <taxon>Roseofilum</taxon>
        <taxon>Roseofilum acuticapitatum</taxon>
    </lineage>
</organism>
<dbReference type="CDD" id="cd01651">
    <property type="entry name" value="RT_G2_intron"/>
    <property type="match status" value="1"/>
</dbReference>
<dbReference type="GO" id="GO:0003964">
    <property type="term" value="F:RNA-directed DNA polymerase activity"/>
    <property type="evidence" value="ECO:0007669"/>
    <property type="project" value="UniProtKB-KW"/>
</dbReference>
<dbReference type="EC" id="2.7.7.49" evidence="3"/>
<dbReference type="InterPro" id="IPR025960">
    <property type="entry name" value="RVT_N"/>
</dbReference>
<dbReference type="SMART" id="SM00507">
    <property type="entry name" value="HNHc"/>
    <property type="match status" value="1"/>
</dbReference>
<dbReference type="Gene3D" id="1.10.30.50">
    <property type="match status" value="1"/>
</dbReference>
<evidence type="ECO:0000256" key="1">
    <source>
        <dbReference type="SAM" id="MobiDB-lite"/>
    </source>
</evidence>
<dbReference type="InterPro" id="IPR003615">
    <property type="entry name" value="HNH_nuc"/>
</dbReference>
<dbReference type="InterPro" id="IPR043502">
    <property type="entry name" value="DNA/RNA_pol_sf"/>
</dbReference>
<dbReference type="PROSITE" id="PS50878">
    <property type="entry name" value="RT_POL"/>
    <property type="match status" value="1"/>
</dbReference>
<dbReference type="InterPro" id="IPR013597">
    <property type="entry name" value="Mat_intron_G2"/>
</dbReference>
<dbReference type="Pfam" id="PF13655">
    <property type="entry name" value="RVT_N"/>
    <property type="match status" value="1"/>
</dbReference>
<dbReference type="SUPFAM" id="SSF56672">
    <property type="entry name" value="DNA/RNA polymerases"/>
    <property type="match status" value="1"/>
</dbReference>
<dbReference type="RefSeq" id="WP_283752005.1">
    <property type="nucleotide sequence ID" value="NZ_JAQOSP010000006.1"/>
</dbReference>
<keyword evidence="3" id="KW-0695">RNA-directed DNA polymerase</keyword>
<evidence type="ECO:0000313" key="4">
    <source>
        <dbReference type="Proteomes" id="UP001235303"/>
    </source>
</evidence>
<comment type="caution">
    <text evidence="3">The sequence shown here is derived from an EMBL/GenBank/DDBJ whole genome shotgun (WGS) entry which is preliminary data.</text>
</comment>
<dbReference type="Pfam" id="PF08388">
    <property type="entry name" value="GIIM"/>
    <property type="match status" value="1"/>
</dbReference>
<dbReference type="EMBL" id="JAQOSP010000006">
    <property type="protein sequence ID" value="MDJ1168241.1"/>
    <property type="molecule type" value="Genomic_DNA"/>
</dbReference>
<dbReference type="PANTHER" id="PTHR34047:SF10">
    <property type="entry name" value="GROUP II INTRON-ASSOCIATED OPEN READING FRAME"/>
    <property type="match status" value="1"/>
</dbReference>
<dbReference type="Proteomes" id="UP001235303">
    <property type="component" value="Unassembled WGS sequence"/>
</dbReference>
<evidence type="ECO:0000259" key="2">
    <source>
        <dbReference type="PROSITE" id="PS50878"/>
    </source>
</evidence>
<dbReference type="InterPro" id="IPR002711">
    <property type="entry name" value="HNH"/>
</dbReference>
<reference evidence="3 4" key="1">
    <citation type="submission" date="2023-01" db="EMBL/GenBank/DDBJ databases">
        <title>Novel diversity within Roseofilum (Cyanobacteria; Desertifilaceae) from marine benthic mats with descriptions of four novel species.</title>
        <authorList>
            <person name="Wang Y."/>
            <person name="Berthold D.E."/>
            <person name="Hu J."/>
            <person name="Lefler F.W."/>
            <person name="Laughinghouse H.D. IV."/>
        </authorList>
    </citation>
    <scope>NUCLEOTIDE SEQUENCE [LARGE SCALE GENOMIC DNA]</scope>
    <source>
        <strain evidence="3 4">BLCC-M154</strain>
    </source>
</reference>
<dbReference type="CDD" id="cd00085">
    <property type="entry name" value="HNHc"/>
    <property type="match status" value="1"/>
</dbReference>
<keyword evidence="4" id="KW-1185">Reference proteome</keyword>
<dbReference type="NCBIfam" id="TIGR04416">
    <property type="entry name" value="group_II_RT_mat"/>
    <property type="match status" value="1"/>
</dbReference>
<proteinExistence type="predicted"/>
<dbReference type="InterPro" id="IPR051083">
    <property type="entry name" value="GrpII_Intron_Splice-Mob/Def"/>
</dbReference>
<name>A0ABT7AMW4_9CYAN</name>
<dbReference type="InterPro" id="IPR030931">
    <property type="entry name" value="Group_II_RT_mat"/>
</dbReference>